<accession>A0A7M3MBT6</accession>
<evidence type="ECO:0000313" key="2">
    <source>
        <dbReference type="EMBL" id="TVM15202.1"/>
    </source>
</evidence>
<proteinExistence type="predicted"/>
<sequence length="278" mass="32631">MASQPRQFIFELEDGSTLPMDLPEPADYESSHVFSMHKSGSSLLTNMIQSYCARINMPVINMEEFLFQKGVPPNTVTNSIDELMNLRGYVFAGSRAFWHFQCPNFPRAARKIILVRDPRDVQVSSYFSFRKSHVLPAAGKQRERILKARQRFKDDSPDEYITRPNGMKFYKNSYGILMRFLDMENSRGYRYEDVIFYKYNWLKDMVQFLGLEVNEAAIDAIAKANDIRPKEERPDEHVRQVSPGNYWRHLSQETIDYLNETFAEEMKRFGYDTVPIIR</sequence>
<dbReference type="InterPro" id="IPR000863">
    <property type="entry name" value="Sulfotransferase_dom"/>
</dbReference>
<evidence type="ECO:0000259" key="1">
    <source>
        <dbReference type="Pfam" id="PF00685"/>
    </source>
</evidence>
<reference evidence="2 3" key="1">
    <citation type="submission" date="2018-06" db="EMBL/GenBank/DDBJ databases">
        <title>Complete genome of Desulfovibrio indonesiensis P37SLT.</title>
        <authorList>
            <person name="Crispim J.S."/>
            <person name="Vidigal P.M.P."/>
            <person name="Silva L.C.F."/>
            <person name="Laguardia C.N."/>
            <person name="Araujo L.C."/>
            <person name="Dias R.S."/>
            <person name="Sousa M.P."/>
            <person name="Paula S.O."/>
            <person name="Silva C."/>
        </authorList>
    </citation>
    <scope>NUCLEOTIDE SEQUENCE [LARGE SCALE GENOMIC DNA]</scope>
    <source>
        <strain evidence="2 3">P37SLT</strain>
    </source>
</reference>
<dbReference type="RefSeq" id="WP_144304237.1">
    <property type="nucleotide sequence ID" value="NZ_QMIE01000018.1"/>
</dbReference>
<dbReference type="Pfam" id="PF00685">
    <property type="entry name" value="Sulfotransfer_1"/>
    <property type="match status" value="1"/>
</dbReference>
<comment type="caution">
    <text evidence="2">The sequence shown here is derived from an EMBL/GenBank/DDBJ whole genome shotgun (WGS) entry which is preliminary data.</text>
</comment>
<protein>
    <recommendedName>
        <fullName evidence="1">Sulfotransferase domain-containing protein</fullName>
    </recommendedName>
</protein>
<dbReference type="InterPro" id="IPR027417">
    <property type="entry name" value="P-loop_NTPase"/>
</dbReference>
<dbReference type="Gene3D" id="3.40.50.300">
    <property type="entry name" value="P-loop containing nucleotide triphosphate hydrolases"/>
    <property type="match status" value="1"/>
</dbReference>
<dbReference type="SUPFAM" id="SSF52540">
    <property type="entry name" value="P-loop containing nucleoside triphosphate hydrolases"/>
    <property type="match status" value="1"/>
</dbReference>
<evidence type="ECO:0000313" key="3">
    <source>
        <dbReference type="Proteomes" id="UP000448292"/>
    </source>
</evidence>
<dbReference type="EMBL" id="QMIE01000018">
    <property type="protein sequence ID" value="TVM15202.1"/>
    <property type="molecule type" value="Genomic_DNA"/>
</dbReference>
<feature type="domain" description="Sulfotransferase" evidence="1">
    <location>
        <begin position="74"/>
        <end position="270"/>
    </location>
</feature>
<gene>
    <name evidence="2" type="ORF">DPQ33_16040</name>
</gene>
<dbReference type="Proteomes" id="UP000448292">
    <property type="component" value="Unassembled WGS sequence"/>
</dbReference>
<organism evidence="2 3">
    <name type="scientific">Oceanidesulfovibrio indonesiensis</name>
    <dbReference type="NCBI Taxonomy" id="54767"/>
    <lineage>
        <taxon>Bacteria</taxon>
        <taxon>Pseudomonadati</taxon>
        <taxon>Thermodesulfobacteriota</taxon>
        <taxon>Desulfovibrionia</taxon>
        <taxon>Desulfovibrionales</taxon>
        <taxon>Desulfovibrionaceae</taxon>
        <taxon>Oceanidesulfovibrio</taxon>
    </lineage>
</organism>
<keyword evidence="3" id="KW-1185">Reference proteome</keyword>
<dbReference type="AlphaFoldDB" id="A0A7M3MBT6"/>
<name>A0A7M3MBT6_9BACT</name>
<dbReference type="GO" id="GO:0008146">
    <property type="term" value="F:sulfotransferase activity"/>
    <property type="evidence" value="ECO:0007669"/>
    <property type="project" value="InterPro"/>
</dbReference>
<dbReference type="OrthoDB" id="3399180at2"/>